<feature type="compositionally biased region" description="Basic residues" evidence="11">
    <location>
        <begin position="389"/>
        <end position="399"/>
    </location>
</feature>
<dbReference type="GO" id="GO:0000981">
    <property type="term" value="F:DNA-binding transcription factor activity, RNA polymerase II-specific"/>
    <property type="evidence" value="ECO:0007669"/>
    <property type="project" value="TreeGrafter"/>
</dbReference>
<evidence type="ECO:0000313" key="15">
    <source>
        <dbReference type="Proteomes" id="UP001152888"/>
    </source>
</evidence>
<evidence type="ECO:0000256" key="5">
    <source>
        <dbReference type="ARBA" id="ARBA00022833"/>
    </source>
</evidence>
<dbReference type="SMART" id="SM00384">
    <property type="entry name" value="AT_hook"/>
    <property type="match status" value="3"/>
</dbReference>
<keyword evidence="15" id="KW-1185">Reference proteome</keyword>
<reference evidence="14" key="1">
    <citation type="submission" date="2022-03" db="EMBL/GenBank/DDBJ databases">
        <authorList>
            <person name="Sayadi A."/>
        </authorList>
    </citation>
    <scope>NUCLEOTIDE SEQUENCE</scope>
</reference>
<dbReference type="InterPro" id="IPR011333">
    <property type="entry name" value="SKP1/BTB/POZ_sf"/>
</dbReference>
<dbReference type="InterPro" id="IPR050457">
    <property type="entry name" value="ZnFinger_BTB_dom_contain"/>
</dbReference>
<evidence type="ECO:0000256" key="6">
    <source>
        <dbReference type="ARBA" id="ARBA00023015"/>
    </source>
</evidence>
<dbReference type="GO" id="GO:0005634">
    <property type="term" value="C:nucleus"/>
    <property type="evidence" value="ECO:0007669"/>
    <property type="project" value="UniProtKB-SubCell"/>
</dbReference>
<feature type="region of interest" description="Disordered" evidence="11">
    <location>
        <begin position="361"/>
        <end position="413"/>
    </location>
</feature>
<evidence type="ECO:0000259" key="13">
    <source>
        <dbReference type="PROSITE" id="PS50157"/>
    </source>
</evidence>
<comment type="caution">
    <text evidence="14">The sequence shown here is derived from an EMBL/GenBank/DDBJ whole genome shotgun (WGS) entry which is preliminary data.</text>
</comment>
<keyword evidence="7" id="KW-0238">DNA-binding</keyword>
<sequence>MKRKIRICTDGHLQNLEKTFKSLLQNDLLTDCTLWCRNGSIRVHKLVLAAVSPHFRKIFLDSDQNSSVYMYGIAIDQLQYLIELIYKGTIEVPGRNFNAVYDFVESLEITGLMVDTSRKKEKEKYSKSRTHSRVNSAPVTNAEAKKSGAPDSSQLHNADTEGQSGTGIQNTTVADTSGDTTEHNATGEKTDDVSVDVESGPMKLSTESEDETDLTVSDGGTTPGPDKDVASQELTPWQKMERKFICLECPRRFKRASHLARHQLVHSGEKPHECDMCHKTFSRHDKLKTHIKKMHTPKDVCLPPEALYAVDHVQILTGDPANEEERCDSIGSTSSMSDEDSGDIYVAKRVGRVRKPMVPFTIEGNPPVKKKRGRPPKNPVGLLPEIKKEKKKRGRPRIHPKVEKGIKPRGRPRLKPIVPGPAHQQYQHHFPESAHQPKAENHMIEVVPSDSLRYLTAPPTAINEPGNDAMVMEPEIEIQEDAMTADDRNSFLQNIGLLQNSIGTIGECTITMAPPI</sequence>
<evidence type="ECO:0000313" key="14">
    <source>
        <dbReference type="EMBL" id="CAH1995250.1"/>
    </source>
</evidence>
<dbReference type="InterPro" id="IPR000210">
    <property type="entry name" value="BTB/POZ_dom"/>
</dbReference>
<dbReference type="Proteomes" id="UP001152888">
    <property type="component" value="Unassembled WGS sequence"/>
</dbReference>
<evidence type="ECO:0000256" key="1">
    <source>
        <dbReference type="ARBA" id="ARBA00004123"/>
    </source>
</evidence>
<dbReference type="SMART" id="SM00355">
    <property type="entry name" value="ZnF_C2H2"/>
    <property type="match status" value="2"/>
</dbReference>
<keyword evidence="4 10" id="KW-0863">Zinc-finger</keyword>
<evidence type="ECO:0000256" key="3">
    <source>
        <dbReference type="ARBA" id="ARBA00022737"/>
    </source>
</evidence>
<dbReference type="OrthoDB" id="10261408at2759"/>
<dbReference type="SUPFAM" id="SSF57667">
    <property type="entry name" value="beta-beta-alpha zinc fingers"/>
    <property type="match status" value="1"/>
</dbReference>
<keyword evidence="8" id="KW-0804">Transcription</keyword>
<evidence type="ECO:0000259" key="12">
    <source>
        <dbReference type="PROSITE" id="PS50097"/>
    </source>
</evidence>
<dbReference type="GO" id="GO:0000978">
    <property type="term" value="F:RNA polymerase II cis-regulatory region sequence-specific DNA binding"/>
    <property type="evidence" value="ECO:0007669"/>
    <property type="project" value="TreeGrafter"/>
</dbReference>
<evidence type="ECO:0000256" key="9">
    <source>
        <dbReference type="ARBA" id="ARBA00023242"/>
    </source>
</evidence>
<evidence type="ECO:0000256" key="2">
    <source>
        <dbReference type="ARBA" id="ARBA00022723"/>
    </source>
</evidence>
<comment type="subcellular location">
    <subcellularLocation>
        <location evidence="1">Nucleus</location>
    </subcellularLocation>
</comment>
<keyword evidence="3" id="KW-0677">Repeat</keyword>
<dbReference type="AlphaFoldDB" id="A0A9P0PQQ7"/>
<dbReference type="GO" id="GO:0008270">
    <property type="term" value="F:zinc ion binding"/>
    <property type="evidence" value="ECO:0007669"/>
    <property type="project" value="UniProtKB-KW"/>
</dbReference>
<dbReference type="SMART" id="SM00225">
    <property type="entry name" value="BTB"/>
    <property type="match status" value="1"/>
</dbReference>
<protein>
    <submittedName>
        <fullName evidence="14">Uncharacterized protein</fullName>
    </submittedName>
</protein>
<keyword evidence="9" id="KW-0539">Nucleus</keyword>
<dbReference type="PRINTS" id="PR00929">
    <property type="entry name" value="ATHOOK"/>
</dbReference>
<dbReference type="Pfam" id="PF00651">
    <property type="entry name" value="BTB"/>
    <property type="match status" value="1"/>
</dbReference>
<feature type="domain" description="BTB" evidence="12">
    <location>
        <begin position="30"/>
        <end position="94"/>
    </location>
</feature>
<keyword evidence="6" id="KW-0805">Transcription regulation</keyword>
<dbReference type="EMBL" id="CAKOFQ010007222">
    <property type="protein sequence ID" value="CAH1995250.1"/>
    <property type="molecule type" value="Genomic_DNA"/>
</dbReference>
<gene>
    <name evidence="14" type="ORF">ACAOBT_LOCUS22497</name>
</gene>
<name>A0A9P0PQQ7_ACAOB</name>
<feature type="compositionally biased region" description="Polar residues" evidence="11">
    <location>
        <begin position="150"/>
        <end position="179"/>
    </location>
</feature>
<evidence type="ECO:0000256" key="7">
    <source>
        <dbReference type="ARBA" id="ARBA00023125"/>
    </source>
</evidence>
<dbReference type="Pfam" id="PF00096">
    <property type="entry name" value="zf-C2H2"/>
    <property type="match status" value="2"/>
</dbReference>
<proteinExistence type="predicted"/>
<feature type="region of interest" description="Disordered" evidence="11">
    <location>
        <begin position="321"/>
        <end position="340"/>
    </location>
</feature>
<dbReference type="InterPro" id="IPR017956">
    <property type="entry name" value="AT_hook_DNA-bd_motif"/>
</dbReference>
<dbReference type="FunFam" id="3.30.160.60:FF:000100">
    <property type="entry name" value="Zinc finger 45-like"/>
    <property type="match status" value="2"/>
</dbReference>
<evidence type="ECO:0000256" key="8">
    <source>
        <dbReference type="ARBA" id="ARBA00023163"/>
    </source>
</evidence>
<dbReference type="SUPFAM" id="SSF54695">
    <property type="entry name" value="POZ domain"/>
    <property type="match status" value="1"/>
</dbReference>
<evidence type="ECO:0000256" key="10">
    <source>
        <dbReference type="PROSITE-ProRule" id="PRU00042"/>
    </source>
</evidence>
<feature type="compositionally biased region" description="Basic and acidic residues" evidence="11">
    <location>
        <begin position="180"/>
        <end position="192"/>
    </location>
</feature>
<accession>A0A9P0PQQ7</accession>
<feature type="domain" description="C2H2-type" evidence="13">
    <location>
        <begin position="272"/>
        <end position="300"/>
    </location>
</feature>
<dbReference type="PANTHER" id="PTHR46105">
    <property type="entry name" value="AGAP004733-PA"/>
    <property type="match status" value="1"/>
</dbReference>
<dbReference type="Gene3D" id="3.30.160.60">
    <property type="entry name" value="Classic Zinc Finger"/>
    <property type="match status" value="2"/>
</dbReference>
<dbReference type="PROSITE" id="PS50157">
    <property type="entry name" value="ZINC_FINGER_C2H2_2"/>
    <property type="match status" value="2"/>
</dbReference>
<dbReference type="InterPro" id="IPR036236">
    <property type="entry name" value="Znf_C2H2_sf"/>
</dbReference>
<evidence type="ECO:0000256" key="4">
    <source>
        <dbReference type="ARBA" id="ARBA00022771"/>
    </source>
</evidence>
<dbReference type="InterPro" id="IPR013087">
    <property type="entry name" value="Znf_C2H2_type"/>
</dbReference>
<keyword evidence="2" id="KW-0479">Metal-binding</keyword>
<dbReference type="Gene3D" id="3.30.710.10">
    <property type="entry name" value="Potassium Channel Kv1.1, Chain A"/>
    <property type="match status" value="1"/>
</dbReference>
<dbReference type="PROSITE" id="PS00028">
    <property type="entry name" value="ZINC_FINGER_C2H2_1"/>
    <property type="match status" value="2"/>
</dbReference>
<evidence type="ECO:0000256" key="11">
    <source>
        <dbReference type="SAM" id="MobiDB-lite"/>
    </source>
</evidence>
<dbReference type="PANTHER" id="PTHR46105:SF5">
    <property type="entry name" value="ZINC FINGER AND BTB DOMAIN-CONTAINING PROTEIN 44 ISOFORM X1"/>
    <property type="match status" value="1"/>
</dbReference>
<feature type="region of interest" description="Disordered" evidence="11">
    <location>
        <begin position="118"/>
        <end position="234"/>
    </location>
</feature>
<feature type="domain" description="C2H2-type" evidence="13">
    <location>
        <begin position="244"/>
        <end position="271"/>
    </location>
</feature>
<dbReference type="PROSITE" id="PS50097">
    <property type="entry name" value="BTB"/>
    <property type="match status" value="1"/>
</dbReference>
<keyword evidence="5" id="KW-0862">Zinc</keyword>
<organism evidence="14 15">
    <name type="scientific">Acanthoscelides obtectus</name>
    <name type="common">Bean weevil</name>
    <name type="synonym">Bruchus obtectus</name>
    <dbReference type="NCBI Taxonomy" id="200917"/>
    <lineage>
        <taxon>Eukaryota</taxon>
        <taxon>Metazoa</taxon>
        <taxon>Ecdysozoa</taxon>
        <taxon>Arthropoda</taxon>
        <taxon>Hexapoda</taxon>
        <taxon>Insecta</taxon>
        <taxon>Pterygota</taxon>
        <taxon>Neoptera</taxon>
        <taxon>Endopterygota</taxon>
        <taxon>Coleoptera</taxon>
        <taxon>Polyphaga</taxon>
        <taxon>Cucujiformia</taxon>
        <taxon>Chrysomeloidea</taxon>
        <taxon>Chrysomelidae</taxon>
        <taxon>Bruchinae</taxon>
        <taxon>Bruchini</taxon>
        <taxon>Acanthoscelides</taxon>
    </lineage>
</organism>